<dbReference type="EMBL" id="FR854086">
    <property type="protein sequence ID" value="CCA85002.1"/>
    <property type="molecule type" value="Genomic_DNA"/>
</dbReference>
<dbReference type="AlphaFoldDB" id="G3A1B4"/>
<evidence type="ECO:0000256" key="5">
    <source>
        <dbReference type="ARBA" id="ARBA00023136"/>
    </source>
</evidence>
<evidence type="ECO:0000259" key="7">
    <source>
        <dbReference type="Pfam" id="PF00892"/>
    </source>
</evidence>
<evidence type="ECO:0000256" key="4">
    <source>
        <dbReference type="ARBA" id="ARBA00022989"/>
    </source>
</evidence>
<feature type="transmembrane region" description="Helical" evidence="6">
    <location>
        <begin position="21"/>
        <end position="42"/>
    </location>
</feature>
<feature type="transmembrane region" description="Helical" evidence="6">
    <location>
        <begin position="255"/>
        <end position="274"/>
    </location>
</feature>
<reference evidence="8" key="2">
    <citation type="submission" date="2011-04" db="EMBL/GenBank/DDBJ databases">
        <authorList>
            <person name="Genoscope - CEA"/>
        </authorList>
    </citation>
    <scope>NUCLEOTIDE SEQUENCE</scope>
    <source>
        <strain evidence="8">R24</strain>
    </source>
</reference>
<dbReference type="InterPro" id="IPR000620">
    <property type="entry name" value="EamA_dom"/>
</dbReference>
<comment type="subcellular location">
    <subcellularLocation>
        <location evidence="1">Membrane</location>
        <topology evidence="1">Multi-pass membrane protein</topology>
    </subcellularLocation>
</comment>
<dbReference type="Pfam" id="PF00892">
    <property type="entry name" value="EamA"/>
    <property type="match status" value="2"/>
</dbReference>
<evidence type="ECO:0000256" key="1">
    <source>
        <dbReference type="ARBA" id="ARBA00004141"/>
    </source>
</evidence>
<dbReference type="PANTHER" id="PTHR32322:SF2">
    <property type="entry name" value="EAMA DOMAIN-CONTAINING PROTEIN"/>
    <property type="match status" value="1"/>
</dbReference>
<keyword evidence="4 6" id="KW-1133">Transmembrane helix</keyword>
<evidence type="ECO:0000313" key="8">
    <source>
        <dbReference type="EMBL" id="CCA85002.1"/>
    </source>
</evidence>
<organism evidence="8">
    <name type="scientific">Ralstonia syzygii R24</name>
    <dbReference type="NCBI Taxonomy" id="907261"/>
    <lineage>
        <taxon>Bacteria</taxon>
        <taxon>Pseudomonadati</taxon>
        <taxon>Pseudomonadota</taxon>
        <taxon>Betaproteobacteria</taxon>
        <taxon>Burkholderiales</taxon>
        <taxon>Burkholderiaceae</taxon>
        <taxon>Ralstonia</taxon>
        <taxon>Ralstonia solanacearum species complex</taxon>
    </lineage>
</organism>
<feature type="transmembrane region" description="Helical" evidence="6">
    <location>
        <begin position="280"/>
        <end position="297"/>
    </location>
</feature>
<dbReference type="InterPro" id="IPR050638">
    <property type="entry name" value="AA-Vitamin_Transporters"/>
</dbReference>
<evidence type="ECO:0000256" key="3">
    <source>
        <dbReference type="ARBA" id="ARBA00022692"/>
    </source>
</evidence>
<comment type="similarity">
    <text evidence="2">Belongs to the EamA transporter family.</text>
</comment>
<evidence type="ECO:0000256" key="6">
    <source>
        <dbReference type="SAM" id="Phobius"/>
    </source>
</evidence>
<dbReference type="RefSeq" id="WP_197332015.1">
    <property type="nucleotide sequence ID" value="NZ_CP115944.1"/>
</dbReference>
<dbReference type="InterPro" id="IPR037185">
    <property type="entry name" value="EmrE-like"/>
</dbReference>
<sequence>MTQAHTKPASLPVVSLQEERIGRLYMVGAMVIAGTIGFFVLLSGQSPFNVVFFRCAIGAVGLGLYCWWRGFFRSVSMSRGEALNLVLGALTLVFNWYFLFTAYSLTSIGITTVVYNFQPFLLLLASFVFRRERLGASAIAWLLMAFAGLVVLAEPTAPHVGNAYLLGVGSALTAAALYAATTLLTKKLSATMRPEVIAVCHMAIGAGVFVLLADFSHLPQLPHQVFAVLALGLFHTTFMYVLLYGAFQKASTASLAIFGFIYPVVAVVVDYLAYGKVMNPAQLVGGVLILAAAGAYAKGLKLPLLDRRGASRI</sequence>
<feature type="transmembrane region" description="Helical" evidence="6">
    <location>
        <begin position="196"/>
        <end position="213"/>
    </location>
</feature>
<name>G3A1B4_9RALS</name>
<feature type="transmembrane region" description="Helical" evidence="6">
    <location>
        <begin position="134"/>
        <end position="152"/>
    </location>
</feature>
<proteinExistence type="inferred from homology"/>
<keyword evidence="5 6" id="KW-0472">Membrane</keyword>
<protein>
    <recommendedName>
        <fullName evidence="7">EamA domain-containing protein</fullName>
    </recommendedName>
</protein>
<feature type="transmembrane region" description="Helical" evidence="6">
    <location>
        <begin position="48"/>
        <end position="68"/>
    </location>
</feature>
<gene>
    <name evidence="8" type="ORF">RALSY_10993</name>
</gene>
<dbReference type="GO" id="GO:0016020">
    <property type="term" value="C:membrane"/>
    <property type="evidence" value="ECO:0007669"/>
    <property type="project" value="UniProtKB-SubCell"/>
</dbReference>
<feature type="transmembrane region" description="Helical" evidence="6">
    <location>
        <begin position="225"/>
        <end position="243"/>
    </location>
</feature>
<feature type="domain" description="EamA" evidence="7">
    <location>
        <begin position="166"/>
        <end position="293"/>
    </location>
</feature>
<accession>G3A1B4</accession>
<keyword evidence="3 6" id="KW-0812">Transmembrane</keyword>
<feature type="domain" description="EamA" evidence="7">
    <location>
        <begin position="21"/>
        <end position="152"/>
    </location>
</feature>
<reference evidence="8" key="1">
    <citation type="journal article" date="2011" name="PLoS ONE">
        <title>Ralstonia syzygii, the Blood Disease Bacterium and some Asian R. solanacearum strains form a single genomic species despite divergent lifestyles.</title>
        <authorList>
            <person name="Remenant B."/>
            <person name="de Cambiaire J.C."/>
            <person name="Cellier G."/>
            <person name="Jacobs J.M."/>
            <person name="Mangenot S."/>
            <person name="Barbe V."/>
            <person name="Lajus A."/>
            <person name="Vallenet D."/>
            <person name="Medigue C."/>
            <person name="Fegan M."/>
            <person name="Allen C."/>
            <person name="Prior P."/>
        </authorList>
    </citation>
    <scope>NUCLEOTIDE SEQUENCE</scope>
    <source>
        <strain evidence="8">R24</strain>
    </source>
</reference>
<feature type="transmembrane region" description="Helical" evidence="6">
    <location>
        <begin position="105"/>
        <end position="127"/>
    </location>
</feature>
<feature type="transmembrane region" description="Helical" evidence="6">
    <location>
        <begin position="164"/>
        <end position="184"/>
    </location>
</feature>
<evidence type="ECO:0000256" key="2">
    <source>
        <dbReference type="ARBA" id="ARBA00007362"/>
    </source>
</evidence>
<dbReference type="PANTHER" id="PTHR32322">
    <property type="entry name" value="INNER MEMBRANE TRANSPORTER"/>
    <property type="match status" value="1"/>
</dbReference>
<dbReference type="SUPFAM" id="SSF103481">
    <property type="entry name" value="Multidrug resistance efflux transporter EmrE"/>
    <property type="match status" value="2"/>
</dbReference>
<feature type="transmembrane region" description="Helical" evidence="6">
    <location>
        <begin position="80"/>
        <end position="99"/>
    </location>
</feature>